<feature type="signal peptide" evidence="2">
    <location>
        <begin position="1"/>
        <end position="23"/>
    </location>
</feature>
<dbReference type="EMBL" id="NWTK01000014">
    <property type="protein sequence ID" value="PKR51740.1"/>
    <property type="molecule type" value="Genomic_DNA"/>
</dbReference>
<evidence type="ECO:0000256" key="1">
    <source>
        <dbReference type="SAM" id="MobiDB-lite"/>
    </source>
</evidence>
<evidence type="ECO:0000313" key="4">
    <source>
        <dbReference type="Proteomes" id="UP000233597"/>
    </source>
</evidence>
<dbReference type="Proteomes" id="UP000233597">
    <property type="component" value="Unassembled WGS sequence"/>
</dbReference>
<proteinExistence type="predicted"/>
<dbReference type="OrthoDB" id="7366079at2"/>
<feature type="compositionally biased region" description="Low complexity" evidence="1">
    <location>
        <begin position="29"/>
        <end position="41"/>
    </location>
</feature>
<evidence type="ECO:0000256" key="2">
    <source>
        <dbReference type="SAM" id="SignalP"/>
    </source>
</evidence>
<protein>
    <submittedName>
        <fullName evidence="3">Uncharacterized protein</fullName>
    </submittedName>
</protein>
<dbReference type="PROSITE" id="PS51257">
    <property type="entry name" value="PROKAR_LIPOPROTEIN"/>
    <property type="match status" value="1"/>
</dbReference>
<name>A0A2N3KMK6_9PROT</name>
<comment type="caution">
    <text evidence="3">The sequence shown here is derived from an EMBL/GenBank/DDBJ whole genome shotgun (WGS) entry which is preliminary data.</text>
</comment>
<reference evidence="3 4" key="1">
    <citation type="submission" date="2017-09" db="EMBL/GenBank/DDBJ databases">
        <title>Biodiversity and function of Thalassospira species in the particle-attached aromatic-hydrocarbon-degrading consortia from the surface seawater of the South China Sea.</title>
        <authorList>
            <person name="Dong C."/>
            <person name="Liu R."/>
            <person name="Shao Z."/>
        </authorList>
    </citation>
    <scope>NUCLEOTIDE SEQUENCE [LARGE SCALE GENOMIC DNA]</scope>
    <source>
        <strain evidence="3 4">CSC1P2</strain>
    </source>
</reference>
<keyword evidence="2" id="KW-0732">Signal</keyword>
<feature type="region of interest" description="Disordered" evidence="1">
    <location>
        <begin position="29"/>
        <end position="72"/>
    </location>
</feature>
<dbReference type="RefSeq" id="WP_101269584.1">
    <property type="nucleotide sequence ID" value="NZ_NWTK01000014.1"/>
</dbReference>
<dbReference type="AlphaFoldDB" id="A0A2N3KMK6"/>
<evidence type="ECO:0000313" key="3">
    <source>
        <dbReference type="EMBL" id="PKR51740.1"/>
    </source>
</evidence>
<feature type="chain" id="PRO_5014762203" evidence="2">
    <location>
        <begin position="24"/>
        <end position="225"/>
    </location>
</feature>
<sequence length="225" mass="23650">MTYRGILRCAVPLAAMLALLACAPTYQQQAPAPAPANTTMTGIVTPWGPTLPNSQVPTSAPVPSPVPAQSHIADSQNNQAPFVHQGQPMQPAPAHNSAMMAATPVPATANAMPGMMLSPAQKTELDEARIALGILDRMANRCLTEADAASCTTLQVNWPNLSRQLRQSLGVISGEDFSDPIVPQGNYDMPASSSQMGNVPRRPAAGAQDMAPSMEKEIPMMPMGN</sequence>
<accession>A0A2N3KMK6</accession>
<organism evidence="3 4">
    <name type="scientific">Thalassospira marina</name>
    <dbReference type="NCBI Taxonomy" id="2048283"/>
    <lineage>
        <taxon>Bacteria</taxon>
        <taxon>Pseudomonadati</taxon>
        <taxon>Pseudomonadota</taxon>
        <taxon>Alphaproteobacteria</taxon>
        <taxon>Rhodospirillales</taxon>
        <taxon>Thalassospiraceae</taxon>
        <taxon>Thalassospira</taxon>
    </lineage>
</organism>
<gene>
    <name evidence="3" type="ORF">COO20_19470</name>
</gene>